<dbReference type="GO" id="GO:0030170">
    <property type="term" value="F:pyridoxal phosphate binding"/>
    <property type="evidence" value="ECO:0007669"/>
    <property type="project" value="InterPro"/>
</dbReference>
<dbReference type="Gene3D" id="3.40.640.10">
    <property type="entry name" value="Type I PLP-dependent aspartate aminotransferase-like (Major domain)"/>
    <property type="match status" value="1"/>
</dbReference>
<dbReference type="SUPFAM" id="SSF53383">
    <property type="entry name" value="PLP-dependent transferases"/>
    <property type="match status" value="1"/>
</dbReference>
<gene>
    <name evidence="7" type="ORF">SAMN05444401_3602</name>
</gene>
<dbReference type="STRING" id="1121298.SAMN05444401_3602"/>
<dbReference type="Gene3D" id="3.90.1150.10">
    <property type="entry name" value="Aspartate Aminotransferase, domain 1"/>
    <property type="match status" value="1"/>
</dbReference>
<dbReference type="EMBL" id="FQZO01000007">
    <property type="protein sequence ID" value="SHJ69362.1"/>
    <property type="molecule type" value="Genomic_DNA"/>
</dbReference>
<dbReference type="AlphaFoldDB" id="A0A1M6LDZ4"/>
<dbReference type="InterPro" id="IPR015424">
    <property type="entry name" value="PyrdxlP-dep_Trfase"/>
</dbReference>
<keyword evidence="3" id="KW-0663">Pyridoxal phosphate</keyword>
<evidence type="ECO:0000256" key="1">
    <source>
        <dbReference type="ARBA" id="ARBA00001933"/>
    </source>
</evidence>
<dbReference type="GO" id="GO:0047804">
    <property type="term" value="F:cysteine-S-conjugate beta-lyase activity"/>
    <property type="evidence" value="ECO:0007669"/>
    <property type="project" value="UniProtKB-EC"/>
</dbReference>
<evidence type="ECO:0000259" key="6">
    <source>
        <dbReference type="Pfam" id="PF00155"/>
    </source>
</evidence>
<keyword evidence="4 7" id="KW-0456">Lyase</keyword>
<dbReference type="InterPro" id="IPR051798">
    <property type="entry name" value="Class-II_PLP-Dep_Aminotrans"/>
</dbReference>
<dbReference type="RefSeq" id="WP_073009944.1">
    <property type="nucleotide sequence ID" value="NZ_FQZO01000007.1"/>
</dbReference>
<comment type="cofactor">
    <cofactor evidence="1">
        <name>pyridoxal 5'-phosphate</name>
        <dbReference type="ChEBI" id="CHEBI:597326"/>
    </cofactor>
</comment>
<evidence type="ECO:0000256" key="4">
    <source>
        <dbReference type="ARBA" id="ARBA00023239"/>
    </source>
</evidence>
<dbReference type="NCBIfam" id="TIGR04350">
    <property type="entry name" value="C_S_lyase_PatB"/>
    <property type="match status" value="1"/>
</dbReference>
<evidence type="ECO:0000256" key="3">
    <source>
        <dbReference type="ARBA" id="ARBA00022898"/>
    </source>
</evidence>
<dbReference type="InterPro" id="IPR015421">
    <property type="entry name" value="PyrdxlP-dep_Trfase_major"/>
</dbReference>
<dbReference type="InterPro" id="IPR027619">
    <property type="entry name" value="C-S_lyase_PatB-like"/>
</dbReference>
<proteinExistence type="inferred from homology"/>
<dbReference type="CDD" id="cd00609">
    <property type="entry name" value="AAT_like"/>
    <property type="match status" value="1"/>
</dbReference>
<accession>A0A1M6LDZ4</accession>
<sequence length="388" mass="44972">MRDLDRVINRKGTNSVKWDALNIFFGKDDLIPLWVADMDFPAPDEVTEALIERAKHPVYGYSILDDRYYHSIINWFSKKHKWNIEKDWIVYTPGVVPAINWLIQSLTEAGDKIIIQEPVYHPFKESIKLNDRIPVINELRLQDDNYLMDFESLEACIDDKVKLLILCNPHNPVGRVWTKEELENLGRICLKHNILVISDEIHGDLTYKGHNHIPYSSISEEFANNSVVCTAPTKTFNLAGLQCPNIIIPNETLRDKFNDIINKQHIQTATPFGIVGVQAAYENGENWLQEVMEYIEGNLEYMINFFKENIPEIKVIKPQGTYLAWLDFTALNIPRKELNHILIDKAKVALNDGYMFGKSGENFQRINIACPRLILEEGLKRMEKQFRM</sequence>
<evidence type="ECO:0000256" key="2">
    <source>
        <dbReference type="ARBA" id="ARBA00012224"/>
    </source>
</evidence>
<evidence type="ECO:0000313" key="8">
    <source>
        <dbReference type="Proteomes" id="UP000184080"/>
    </source>
</evidence>
<dbReference type="Proteomes" id="UP000184080">
    <property type="component" value="Unassembled WGS sequence"/>
</dbReference>
<organism evidence="7 8">
    <name type="scientific">Clostridium amylolyticum</name>
    <dbReference type="NCBI Taxonomy" id="1121298"/>
    <lineage>
        <taxon>Bacteria</taxon>
        <taxon>Bacillati</taxon>
        <taxon>Bacillota</taxon>
        <taxon>Clostridia</taxon>
        <taxon>Eubacteriales</taxon>
        <taxon>Clostridiaceae</taxon>
        <taxon>Clostridium</taxon>
    </lineage>
</organism>
<dbReference type="PANTHER" id="PTHR43525">
    <property type="entry name" value="PROTEIN MALY"/>
    <property type="match status" value="1"/>
</dbReference>
<dbReference type="InterPro" id="IPR004839">
    <property type="entry name" value="Aminotransferase_I/II_large"/>
</dbReference>
<evidence type="ECO:0000256" key="5">
    <source>
        <dbReference type="ARBA" id="ARBA00037974"/>
    </source>
</evidence>
<dbReference type="EC" id="4.4.1.13" evidence="2"/>
<dbReference type="Pfam" id="PF00155">
    <property type="entry name" value="Aminotran_1_2"/>
    <property type="match status" value="1"/>
</dbReference>
<protein>
    <recommendedName>
        <fullName evidence="2">cysteine-S-conjugate beta-lyase</fullName>
        <ecNumber evidence="2">4.4.1.13</ecNumber>
    </recommendedName>
</protein>
<reference evidence="7 8" key="1">
    <citation type="submission" date="2016-11" db="EMBL/GenBank/DDBJ databases">
        <authorList>
            <person name="Jaros S."/>
            <person name="Januszkiewicz K."/>
            <person name="Wedrychowicz H."/>
        </authorList>
    </citation>
    <scope>NUCLEOTIDE SEQUENCE [LARGE SCALE GENOMIC DNA]</scope>
    <source>
        <strain evidence="7 8">DSM 21864</strain>
    </source>
</reference>
<dbReference type="OrthoDB" id="9802872at2"/>
<feature type="domain" description="Aminotransferase class I/classII large" evidence="6">
    <location>
        <begin position="29"/>
        <end position="371"/>
    </location>
</feature>
<dbReference type="InterPro" id="IPR015422">
    <property type="entry name" value="PyrdxlP-dep_Trfase_small"/>
</dbReference>
<comment type="similarity">
    <text evidence="5">Belongs to the class-II pyridoxal-phosphate-dependent aminotransferase family. MalY/PatB cystathionine beta-lyase subfamily.</text>
</comment>
<name>A0A1M6LDZ4_9CLOT</name>
<keyword evidence="8" id="KW-1185">Reference proteome</keyword>
<dbReference type="PANTHER" id="PTHR43525:SF1">
    <property type="entry name" value="PROTEIN MALY"/>
    <property type="match status" value="1"/>
</dbReference>
<evidence type="ECO:0000313" key="7">
    <source>
        <dbReference type="EMBL" id="SHJ69362.1"/>
    </source>
</evidence>